<reference evidence="10 11" key="1">
    <citation type="submission" date="2018-09" db="EMBL/GenBank/DDBJ databases">
        <title>Phylogeny of the Shewanellaceae, and recommendation for two new genera, Pseudoshewanella and Parashewanella.</title>
        <authorList>
            <person name="Wang G."/>
        </authorList>
    </citation>
    <scope>NUCLEOTIDE SEQUENCE [LARGE SCALE GENOMIC DNA]</scope>
    <source>
        <strain evidence="10 11">C51</strain>
    </source>
</reference>
<dbReference type="Pfam" id="PF13636">
    <property type="entry name" value="Methyltranf_PUA"/>
    <property type="match status" value="1"/>
</dbReference>
<dbReference type="Gene3D" id="3.10.450.720">
    <property type="match status" value="1"/>
</dbReference>
<dbReference type="GO" id="GO:0009383">
    <property type="term" value="F:rRNA (cytosine-C5-)-methyltransferase activity"/>
    <property type="evidence" value="ECO:0007669"/>
    <property type="project" value="TreeGrafter"/>
</dbReference>
<keyword evidence="6 7" id="KW-0694">RNA-binding</keyword>
<feature type="binding site" evidence="7 8">
    <location>
        <begin position="119"/>
        <end position="125"/>
    </location>
    <ligand>
        <name>S-adenosyl-L-methionine</name>
        <dbReference type="ChEBI" id="CHEBI:59789"/>
    </ligand>
</feature>
<gene>
    <name evidence="7 10" type="primary">rsmF</name>
    <name evidence="10" type="ORF">D5018_15515</name>
</gene>
<dbReference type="PRINTS" id="PR02008">
    <property type="entry name" value="RCMTFAMILY"/>
</dbReference>
<keyword evidence="4 7" id="KW-0808">Transferase</keyword>
<sequence>MNKISENFIEHIRQQLPCHLSLDEFLAFNNKPLRLSVRVNTLKITVSAFHDLMSSKGWRLTSIPWCKEGFWITIPPHQDIGNSIEHLQGLFYIQEASSMLPPTALFDSDSNFDNVLDMAAAPGSKTTQIAALMNNQGLLIANEYSSSRVKMLHANLVRMGVYNAAITHFDAEVFGQYLFEAFDAILLDAPCGGEGTVRKDSNALKDWRLEEVHSIATKQKQLIVSAFEALKVNGTLIYSTCTLSQEENQQVCLFLKETFGDAVEFISLADLFNGANKATTSEGFLHIWPQIFDSEGFFVAKIRKTKSVTRSQPEPKINKNFPFKELSIKQEKEITDWLLENYSISIPASLYLVTRDNQFWLFPKAIKSYIGKIRFQRIGLKLAEQKGKHLKITHEVISVLYRYQSDAINANEQQAEEYLKGRDIQLEQVTKPQGEKIICSNKVALGLIKHLGTKLKNNLPRDLVRDNAVKL</sequence>
<comment type="function">
    <text evidence="7">Specifically methylates the cytosine at position 1407 (m5C1407) of 16S rRNA.</text>
</comment>
<dbReference type="InterPro" id="IPR027391">
    <property type="entry name" value="Nol1_Nop2_Fmu_2"/>
</dbReference>
<dbReference type="RefSeq" id="WP_121839913.1">
    <property type="nucleotide sequence ID" value="NZ_ML014804.1"/>
</dbReference>
<dbReference type="NCBIfam" id="NF008898">
    <property type="entry name" value="PRK11933.1"/>
    <property type="match status" value="1"/>
</dbReference>
<accession>A0A3L8PTS0</accession>
<keyword evidence="11" id="KW-1185">Reference proteome</keyword>
<dbReference type="PANTHER" id="PTHR22807">
    <property type="entry name" value="NOP2 YEAST -RELATED NOL1/NOP2/FMU SUN DOMAIN-CONTAINING"/>
    <property type="match status" value="1"/>
</dbReference>
<dbReference type="GO" id="GO:0005737">
    <property type="term" value="C:cytoplasm"/>
    <property type="evidence" value="ECO:0007669"/>
    <property type="project" value="UniProtKB-SubCell"/>
</dbReference>
<evidence type="ECO:0000256" key="7">
    <source>
        <dbReference type="HAMAP-Rule" id="MF_01579"/>
    </source>
</evidence>
<feature type="binding site" evidence="7 8">
    <location>
        <position position="170"/>
    </location>
    <ligand>
        <name>S-adenosyl-L-methionine</name>
        <dbReference type="ChEBI" id="CHEBI:59789"/>
    </ligand>
</feature>
<dbReference type="InterPro" id="IPR048457">
    <property type="entry name" value="YebU_pre-PUA_dom"/>
</dbReference>
<dbReference type="OrthoDB" id="9810297at2"/>
<evidence type="ECO:0000313" key="11">
    <source>
        <dbReference type="Proteomes" id="UP000281474"/>
    </source>
</evidence>
<name>A0A3L8PTS0_9GAMM</name>
<evidence type="ECO:0000256" key="5">
    <source>
        <dbReference type="ARBA" id="ARBA00022691"/>
    </source>
</evidence>
<dbReference type="HAMAP" id="MF_01579">
    <property type="entry name" value="16SrRNA_methyltr_F"/>
    <property type="match status" value="1"/>
</dbReference>
<keyword evidence="2 7" id="KW-0698">rRNA processing</keyword>
<evidence type="ECO:0000256" key="6">
    <source>
        <dbReference type="ARBA" id="ARBA00022884"/>
    </source>
</evidence>
<dbReference type="InterPro" id="IPR011023">
    <property type="entry name" value="Nop2p"/>
</dbReference>
<organism evidence="10 11">
    <name type="scientific">Parashewanella curva</name>
    <dbReference type="NCBI Taxonomy" id="2338552"/>
    <lineage>
        <taxon>Bacteria</taxon>
        <taxon>Pseudomonadati</taxon>
        <taxon>Pseudomonadota</taxon>
        <taxon>Gammaproteobacteria</taxon>
        <taxon>Alteromonadales</taxon>
        <taxon>Shewanellaceae</taxon>
        <taxon>Parashewanella</taxon>
    </lineage>
</organism>
<proteinExistence type="inferred from homology"/>
<dbReference type="Pfam" id="PF17125">
    <property type="entry name" value="Methyltr_RsmF_N"/>
    <property type="match status" value="1"/>
</dbReference>
<evidence type="ECO:0000256" key="2">
    <source>
        <dbReference type="ARBA" id="ARBA00022552"/>
    </source>
</evidence>
<dbReference type="InterPro" id="IPR001678">
    <property type="entry name" value="MeTrfase_RsmB-F_NOP2_dom"/>
</dbReference>
<evidence type="ECO:0000259" key="9">
    <source>
        <dbReference type="PROSITE" id="PS51686"/>
    </source>
</evidence>
<dbReference type="InterPro" id="IPR031341">
    <property type="entry name" value="Methyltr_RsmF_N"/>
</dbReference>
<dbReference type="Gene3D" id="3.40.50.150">
    <property type="entry name" value="Vaccinia Virus protein VP39"/>
    <property type="match status" value="1"/>
</dbReference>
<dbReference type="AlphaFoldDB" id="A0A3L8PTS0"/>
<comment type="similarity">
    <text evidence="7 8">Belongs to the class I-like SAM-binding methyltransferase superfamily. RsmB/NOP family.</text>
</comment>
<dbReference type="Pfam" id="PF21150">
    <property type="entry name" value="YebU_pre-PUA_dom"/>
    <property type="match status" value="1"/>
</dbReference>
<dbReference type="InterPro" id="IPR049560">
    <property type="entry name" value="MeTrfase_RsmB-F_NOP2_cat"/>
</dbReference>
<dbReference type="InterPro" id="IPR029063">
    <property type="entry name" value="SAM-dependent_MTases_sf"/>
</dbReference>
<evidence type="ECO:0000256" key="8">
    <source>
        <dbReference type="PROSITE-ProRule" id="PRU01023"/>
    </source>
</evidence>
<dbReference type="GO" id="GO:0003723">
    <property type="term" value="F:RNA binding"/>
    <property type="evidence" value="ECO:0007669"/>
    <property type="project" value="UniProtKB-UniRule"/>
</dbReference>
<dbReference type="InterPro" id="IPR023545">
    <property type="entry name" value="rRNA_ssu_MeTfrase_F"/>
</dbReference>
<keyword evidence="3 7" id="KW-0489">Methyltransferase</keyword>
<dbReference type="SUPFAM" id="SSF53335">
    <property type="entry name" value="S-adenosyl-L-methionine-dependent methyltransferases"/>
    <property type="match status" value="1"/>
</dbReference>
<evidence type="ECO:0000256" key="4">
    <source>
        <dbReference type="ARBA" id="ARBA00022679"/>
    </source>
</evidence>
<comment type="caution">
    <text evidence="10">The sequence shown here is derived from an EMBL/GenBank/DDBJ whole genome shotgun (WGS) entry which is preliminary data.</text>
</comment>
<dbReference type="NCBIfam" id="TIGR00446">
    <property type="entry name" value="nop2p"/>
    <property type="match status" value="1"/>
</dbReference>
<dbReference type="PANTHER" id="PTHR22807:SF30">
    <property type="entry name" value="28S RRNA (CYTOSINE(4447)-C(5))-METHYLTRANSFERASE-RELATED"/>
    <property type="match status" value="1"/>
</dbReference>
<keyword evidence="1 7" id="KW-0963">Cytoplasm</keyword>
<evidence type="ECO:0000256" key="1">
    <source>
        <dbReference type="ARBA" id="ARBA00022490"/>
    </source>
</evidence>
<dbReference type="InterPro" id="IPR023267">
    <property type="entry name" value="RCMT"/>
</dbReference>
<dbReference type="PROSITE" id="PS51686">
    <property type="entry name" value="SAM_MT_RSMB_NOP"/>
    <property type="match status" value="1"/>
</dbReference>
<dbReference type="Pfam" id="PF01189">
    <property type="entry name" value="Methyltr_RsmB-F"/>
    <property type="match status" value="1"/>
</dbReference>
<evidence type="ECO:0000256" key="3">
    <source>
        <dbReference type="ARBA" id="ARBA00022603"/>
    </source>
</evidence>
<dbReference type="Proteomes" id="UP000281474">
    <property type="component" value="Unassembled WGS sequence"/>
</dbReference>
<dbReference type="EC" id="2.1.1.178" evidence="7"/>
<feature type="binding site" evidence="7 8">
    <location>
        <position position="143"/>
    </location>
    <ligand>
        <name>S-adenosyl-L-methionine</name>
        <dbReference type="ChEBI" id="CHEBI:59789"/>
    </ligand>
</feature>
<evidence type="ECO:0000313" key="10">
    <source>
        <dbReference type="EMBL" id="RLV58807.1"/>
    </source>
</evidence>
<dbReference type="EMBL" id="QZEI01000055">
    <property type="protein sequence ID" value="RLV58807.1"/>
    <property type="molecule type" value="Genomic_DNA"/>
</dbReference>
<comment type="subcellular location">
    <subcellularLocation>
        <location evidence="7">Cytoplasm</location>
    </subcellularLocation>
</comment>
<comment type="catalytic activity">
    <reaction evidence="7">
        <text>cytidine(1407) in 16S rRNA + S-adenosyl-L-methionine = 5-methylcytidine(1407) in 16S rRNA + S-adenosyl-L-homocysteine + H(+)</text>
        <dbReference type="Rhea" id="RHEA:42756"/>
        <dbReference type="Rhea" id="RHEA-COMP:10223"/>
        <dbReference type="Rhea" id="RHEA-COMP:10224"/>
        <dbReference type="ChEBI" id="CHEBI:15378"/>
        <dbReference type="ChEBI" id="CHEBI:57856"/>
        <dbReference type="ChEBI" id="CHEBI:59789"/>
        <dbReference type="ChEBI" id="CHEBI:74483"/>
        <dbReference type="ChEBI" id="CHEBI:82748"/>
        <dbReference type="EC" id="2.1.1.178"/>
    </reaction>
</comment>
<dbReference type="GO" id="GO:0070475">
    <property type="term" value="P:rRNA base methylation"/>
    <property type="evidence" value="ECO:0007669"/>
    <property type="project" value="TreeGrafter"/>
</dbReference>
<feature type="binding site" evidence="7 8">
    <location>
        <position position="188"/>
    </location>
    <ligand>
        <name>S-adenosyl-L-methionine</name>
        <dbReference type="ChEBI" id="CHEBI:59789"/>
    </ligand>
</feature>
<feature type="domain" description="SAM-dependent MTase RsmB/NOP-type" evidence="9">
    <location>
        <begin position="25"/>
        <end position="305"/>
    </location>
</feature>
<protein>
    <recommendedName>
        <fullName evidence="7">Ribosomal RNA small subunit methyltransferase F</fullName>
        <ecNumber evidence="7">2.1.1.178</ecNumber>
    </recommendedName>
    <alternativeName>
        <fullName evidence="7">16S rRNA m5C1407 methyltransferase</fullName>
    </alternativeName>
    <alternativeName>
        <fullName evidence="7">rRNA (cytosine-C(5)-)-methyltransferase RsmF</fullName>
    </alternativeName>
</protein>
<feature type="active site" description="Nucleophile" evidence="7 8">
    <location>
        <position position="241"/>
    </location>
</feature>
<keyword evidence="5 7" id="KW-0949">S-adenosyl-L-methionine</keyword>